<feature type="chain" id="PRO_5025012912" evidence="1">
    <location>
        <begin position="18"/>
        <end position="58"/>
    </location>
</feature>
<accession>A0A5N6YVD8</accession>
<feature type="signal peptide" evidence="1">
    <location>
        <begin position="1"/>
        <end position="17"/>
    </location>
</feature>
<organism evidence="2 3">
    <name type="scientific">Aspergillus coremiiformis</name>
    <dbReference type="NCBI Taxonomy" id="138285"/>
    <lineage>
        <taxon>Eukaryota</taxon>
        <taxon>Fungi</taxon>
        <taxon>Dikarya</taxon>
        <taxon>Ascomycota</taxon>
        <taxon>Pezizomycotina</taxon>
        <taxon>Eurotiomycetes</taxon>
        <taxon>Eurotiomycetidae</taxon>
        <taxon>Eurotiales</taxon>
        <taxon>Aspergillaceae</taxon>
        <taxon>Aspergillus</taxon>
        <taxon>Aspergillus subgen. Circumdati</taxon>
    </lineage>
</organism>
<name>A0A5N6YVD8_9EURO</name>
<sequence>MKLAVIIAFSLSTLALAAPANPVNGSSEEKGHDLTKDLTKSLLGSVTKALRLGPKTDA</sequence>
<proteinExistence type="predicted"/>
<reference evidence="3" key="1">
    <citation type="submission" date="2019-04" db="EMBL/GenBank/DDBJ databases">
        <title>Friends and foes A comparative genomics studyof 23 Aspergillus species from section Flavi.</title>
        <authorList>
            <consortium name="DOE Joint Genome Institute"/>
            <person name="Kjaerbolling I."/>
            <person name="Vesth T."/>
            <person name="Frisvad J.C."/>
            <person name="Nybo J.L."/>
            <person name="Theobald S."/>
            <person name="Kildgaard S."/>
            <person name="Isbrandt T."/>
            <person name="Kuo A."/>
            <person name="Sato A."/>
            <person name="Lyhne E.K."/>
            <person name="Kogle M.E."/>
            <person name="Wiebenga A."/>
            <person name="Kun R.S."/>
            <person name="Lubbers R.J."/>
            <person name="Makela M.R."/>
            <person name="Barry K."/>
            <person name="Chovatia M."/>
            <person name="Clum A."/>
            <person name="Daum C."/>
            <person name="Haridas S."/>
            <person name="He G."/>
            <person name="LaButti K."/>
            <person name="Lipzen A."/>
            <person name="Mondo S."/>
            <person name="Riley R."/>
            <person name="Salamov A."/>
            <person name="Simmons B.A."/>
            <person name="Magnuson J.K."/>
            <person name="Henrissat B."/>
            <person name="Mortensen U.H."/>
            <person name="Larsen T.O."/>
            <person name="Devries R.P."/>
            <person name="Grigoriev I.V."/>
            <person name="Machida M."/>
            <person name="Baker S.E."/>
            <person name="Andersen M.R."/>
        </authorList>
    </citation>
    <scope>NUCLEOTIDE SEQUENCE [LARGE SCALE GENOMIC DNA]</scope>
    <source>
        <strain evidence="3">CBS 553.77</strain>
    </source>
</reference>
<evidence type="ECO:0000313" key="3">
    <source>
        <dbReference type="Proteomes" id="UP000327118"/>
    </source>
</evidence>
<keyword evidence="3" id="KW-1185">Reference proteome</keyword>
<evidence type="ECO:0000256" key="1">
    <source>
        <dbReference type="SAM" id="SignalP"/>
    </source>
</evidence>
<dbReference type="AlphaFoldDB" id="A0A5N6YVD8"/>
<protein>
    <submittedName>
        <fullName evidence="2">Uncharacterized protein</fullName>
    </submittedName>
</protein>
<keyword evidence="1" id="KW-0732">Signal</keyword>
<dbReference type="Proteomes" id="UP000327118">
    <property type="component" value="Unassembled WGS sequence"/>
</dbReference>
<dbReference type="EMBL" id="ML739535">
    <property type="protein sequence ID" value="KAE8348359.1"/>
    <property type="molecule type" value="Genomic_DNA"/>
</dbReference>
<gene>
    <name evidence="2" type="ORF">BDV28DRAFT_152913</name>
</gene>
<evidence type="ECO:0000313" key="2">
    <source>
        <dbReference type="EMBL" id="KAE8348359.1"/>
    </source>
</evidence>